<dbReference type="InterPro" id="IPR000184">
    <property type="entry name" value="Bac_surfAg_D15"/>
</dbReference>
<dbReference type="GO" id="GO:0019867">
    <property type="term" value="C:outer membrane"/>
    <property type="evidence" value="ECO:0007669"/>
    <property type="project" value="InterPro"/>
</dbReference>
<proteinExistence type="inferred from homology"/>
<comment type="subcellular location">
    <subcellularLocation>
        <location evidence="1">Membrane</location>
    </subcellularLocation>
</comment>
<dbReference type="InterPro" id="IPR011659">
    <property type="entry name" value="WD40"/>
</dbReference>
<evidence type="ECO:0000256" key="1">
    <source>
        <dbReference type="ARBA" id="ARBA00004370"/>
    </source>
</evidence>
<dbReference type="Proteomes" id="UP000034883">
    <property type="component" value="Chromosome"/>
</dbReference>
<comment type="similarity">
    <text evidence="2">Belongs to the TolB family.</text>
</comment>
<dbReference type="SUPFAM" id="SSF82171">
    <property type="entry name" value="DPP6 N-terminal domain-like"/>
    <property type="match status" value="1"/>
</dbReference>
<accession>A0A0F6W387</accession>
<dbReference type="KEGG" id="samy:DB32_003295"/>
<dbReference type="Gene3D" id="2.130.10.10">
    <property type="entry name" value="YVTN repeat-like/Quinoprotein amine dehydrogenase"/>
    <property type="match status" value="1"/>
</dbReference>
<dbReference type="PANTHER" id="PTHR36842:SF1">
    <property type="entry name" value="PROTEIN TOLB"/>
    <property type="match status" value="1"/>
</dbReference>
<evidence type="ECO:0000256" key="3">
    <source>
        <dbReference type="ARBA" id="ARBA00023136"/>
    </source>
</evidence>
<dbReference type="InterPro" id="IPR011042">
    <property type="entry name" value="6-blade_b-propeller_TolB-like"/>
</dbReference>
<evidence type="ECO:0000256" key="2">
    <source>
        <dbReference type="ARBA" id="ARBA00009820"/>
    </source>
</evidence>
<keyword evidence="3" id="KW-0472">Membrane</keyword>
<feature type="domain" description="Bacterial surface antigen (D15)" evidence="4">
    <location>
        <begin position="731"/>
        <end position="916"/>
    </location>
</feature>
<reference evidence="5 6" key="1">
    <citation type="submission" date="2015-03" db="EMBL/GenBank/DDBJ databases">
        <title>Genome assembly of Sandaracinus amylolyticus DSM 53668.</title>
        <authorList>
            <person name="Sharma G."/>
            <person name="Subramanian S."/>
        </authorList>
    </citation>
    <scope>NUCLEOTIDE SEQUENCE [LARGE SCALE GENOMIC DNA]</scope>
    <source>
        <strain evidence="5 6">DSM 53668</strain>
    </source>
</reference>
<dbReference type="Pfam" id="PF01103">
    <property type="entry name" value="Omp85"/>
    <property type="match status" value="1"/>
</dbReference>
<sequence>MAISATPTATRAQLRDPFLDWRTIRTPHFVIHYHEPLGYLARRVAAVAERAHSTLSTVLAFAPRERVQIVITDDADAANGSATALPYDTIRLFAEAPDDLSPLADYDDWLTTLVTHEHTHILHLDNASGLPSFINLLLGKVYMPNHVQPRWFLEGLAVHEETEHTSGGRLRSSQWDMYLRMDALEDRFWDLDQVSSSADRWPHGNAAYLYGSFFVRYIAERHGRVALATIAHEYGASVIPYGINRVAQRATGSTFIELWDGFLDERRAHYREQQREVDALGRREGTRLTTHGEIARAPRYLRDGRLMYLRADNRSRGEIVIVDPITGERRDVLARVNAGGEAAVHPDGRTIVFSRSDAHRDIYFFSDLVRRDLETGEETRLTDGLRAREPDLSPDGRYVVFTMSRAGTTRLMIAELADVTGTMRELTPGARFQQWYTPRFSPDGRLVVASTWRDGGYRDVVLVDVATGRIEDLTHDRASDTGPTFSPDGTRVVFSSDRTGIANLYAYELASGSLRQLTNVIAGAYQPAIAGDGRRITYVGYTSYGFDLFAIDTELTGFREAPPYIDTRPIASDTAPIWTAESEDYDALPTLYPRSYFLDLTPDSFGTTLGITIAGEDVAAFHSWSARIGFGLERGNMSIDAGYSYNRLPLSISVRGFRRVTRVGGLQIGGEDVPWIQDAWGGDVGVAYSFPRAFRGNTISTSYALTWTEAGAPFTTEPLDPNFPPPLLPETGFFSTLRFGWSYSDVERYGYDISPSNGQALGIGASVSDPAIGSQFRVLTLTWSFTRYLPMPWLEHHVLAFRYAGGISGGDLDRLGIFGVGGFPTVPLIEGFNSPVILGGSALRGYLPNDRVGSQFHLAQLEYRFPIYRFNRGILTLPVYLNRLWATVFADAGDAFFGEIDFSRFRVGVGAELHVDFTLFYILGFSLRIGYARGLGEGGIDQFYAHLGVPF</sequence>
<evidence type="ECO:0000313" key="5">
    <source>
        <dbReference type="EMBL" id="AKF06146.1"/>
    </source>
</evidence>
<dbReference type="EMBL" id="CP011125">
    <property type="protein sequence ID" value="AKF06146.1"/>
    <property type="molecule type" value="Genomic_DNA"/>
</dbReference>
<evidence type="ECO:0000259" key="4">
    <source>
        <dbReference type="Pfam" id="PF01103"/>
    </source>
</evidence>
<protein>
    <submittedName>
        <fullName evidence="5">TolB protein</fullName>
    </submittedName>
</protein>
<dbReference type="InterPro" id="IPR015943">
    <property type="entry name" value="WD40/YVTN_repeat-like_dom_sf"/>
</dbReference>
<evidence type="ECO:0000313" key="6">
    <source>
        <dbReference type="Proteomes" id="UP000034883"/>
    </source>
</evidence>
<dbReference type="PANTHER" id="PTHR36842">
    <property type="entry name" value="PROTEIN TOLB HOMOLOG"/>
    <property type="match status" value="1"/>
</dbReference>
<organism evidence="5 6">
    <name type="scientific">Sandaracinus amylolyticus</name>
    <dbReference type="NCBI Taxonomy" id="927083"/>
    <lineage>
        <taxon>Bacteria</taxon>
        <taxon>Pseudomonadati</taxon>
        <taxon>Myxococcota</taxon>
        <taxon>Polyangia</taxon>
        <taxon>Polyangiales</taxon>
        <taxon>Sandaracinaceae</taxon>
        <taxon>Sandaracinus</taxon>
    </lineage>
</organism>
<name>A0A0F6W387_9BACT</name>
<gene>
    <name evidence="5" type="ORF">DB32_003295</name>
</gene>
<dbReference type="Pfam" id="PF07676">
    <property type="entry name" value="PD40"/>
    <property type="match status" value="2"/>
</dbReference>
<dbReference type="STRING" id="927083.DB32_003295"/>
<dbReference type="AlphaFoldDB" id="A0A0F6W387"/>
<dbReference type="Gene3D" id="2.120.10.30">
    <property type="entry name" value="TolB, C-terminal domain"/>
    <property type="match status" value="1"/>
</dbReference>
<keyword evidence="6" id="KW-1185">Reference proteome</keyword>